<evidence type="ECO:0000256" key="2">
    <source>
        <dbReference type="ARBA" id="ARBA00023125"/>
    </source>
</evidence>
<dbReference type="Gene3D" id="1.10.150.130">
    <property type="match status" value="1"/>
</dbReference>
<dbReference type="OrthoDB" id="9784724at2"/>
<keyword evidence="3" id="KW-0233">DNA recombination</keyword>
<keyword evidence="2 4" id="KW-0238">DNA-binding</keyword>
<dbReference type="InterPro" id="IPR046668">
    <property type="entry name" value="DUF6538"/>
</dbReference>
<dbReference type="GO" id="GO:0003677">
    <property type="term" value="F:DNA binding"/>
    <property type="evidence" value="ECO:0007669"/>
    <property type="project" value="UniProtKB-UniRule"/>
</dbReference>
<dbReference type="InterPro" id="IPR050090">
    <property type="entry name" value="Tyrosine_recombinase_XerCD"/>
</dbReference>
<dbReference type="InterPro" id="IPR013762">
    <property type="entry name" value="Integrase-like_cat_sf"/>
</dbReference>
<dbReference type="InterPro" id="IPR044068">
    <property type="entry name" value="CB"/>
</dbReference>
<feature type="domain" description="Tyr recombinase" evidence="5">
    <location>
        <begin position="294"/>
        <end position="487"/>
    </location>
</feature>
<evidence type="ECO:0000256" key="4">
    <source>
        <dbReference type="PROSITE-ProRule" id="PRU01248"/>
    </source>
</evidence>
<dbReference type="PANTHER" id="PTHR30349">
    <property type="entry name" value="PHAGE INTEGRASE-RELATED"/>
    <property type="match status" value="1"/>
</dbReference>
<dbReference type="Gene3D" id="1.10.443.10">
    <property type="entry name" value="Intergrase catalytic core"/>
    <property type="match status" value="1"/>
</dbReference>
<organism evidence="7 8">
    <name type="scientific">Azospirillum griseum</name>
    <dbReference type="NCBI Taxonomy" id="2496639"/>
    <lineage>
        <taxon>Bacteria</taxon>
        <taxon>Pseudomonadati</taxon>
        <taxon>Pseudomonadota</taxon>
        <taxon>Alphaproteobacteria</taxon>
        <taxon>Rhodospirillales</taxon>
        <taxon>Azospirillaceae</taxon>
        <taxon>Azospirillum</taxon>
    </lineage>
</organism>
<dbReference type="GO" id="GO:0015074">
    <property type="term" value="P:DNA integration"/>
    <property type="evidence" value="ECO:0007669"/>
    <property type="project" value="UniProtKB-KW"/>
</dbReference>
<keyword evidence="1" id="KW-0229">DNA integration</keyword>
<dbReference type="EMBL" id="RXMA01000003">
    <property type="protein sequence ID" value="RTR23044.1"/>
    <property type="molecule type" value="Genomic_DNA"/>
</dbReference>
<evidence type="ECO:0000256" key="1">
    <source>
        <dbReference type="ARBA" id="ARBA00022908"/>
    </source>
</evidence>
<dbReference type="PROSITE" id="PS51900">
    <property type="entry name" value="CB"/>
    <property type="match status" value="1"/>
</dbReference>
<dbReference type="PROSITE" id="PS51898">
    <property type="entry name" value="TYR_RECOMBINASE"/>
    <property type="match status" value="1"/>
</dbReference>
<evidence type="ECO:0000259" key="6">
    <source>
        <dbReference type="PROSITE" id="PS51900"/>
    </source>
</evidence>
<proteinExistence type="predicted"/>
<evidence type="ECO:0000313" key="8">
    <source>
        <dbReference type="Proteomes" id="UP000277007"/>
    </source>
</evidence>
<dbReference type="Pfam" id="PF20172">
    <property type="entry name" value="DUF6538"/>
    <property type="match status" value="1"/>
</dbReference>
<dbReference type="InterPro" id="IPR011010">
    <property type="entry name" value="DNA_brk_join_enz"/>
</dbReference>
<evidence type="ECO:0000259" key="5">
    <source>
        <dbReference type="PROSITE" id="PS51898"/>
    </source>
</evidence>
<evidence type="ECO:0000256" key="3">
    <source>
        <dbReference type="ARBA" id="ARBA00023172"/>
    </source>
</evidence>
<dbReference type="InterPro" id="IPR002104">
    <property type="entry name" value="Integrase_catalytic"/>
</dbReference>
<protein>
    <submittedName>
        <fullName evidence="7">Uncharacterized protein</fullName>
    </submittedName>
</protein>
<dbReference type="RefSeq" id="WP_126612937.1">
    <property type="nucleotide sequence ID" value="NZ_JBHUCY010000004.1"/>
</dbReference>
<name>A0A3S0HZP3_9PROT</name>
<feature type="domain" description="Core-binding (CB)" evidence="6">
    <location>
        <begin position="180"/>
        <end position="268"/>
    </location>
</feature>
<evidence type="ECO:0000313" key="7">
    <source>
        <dbReference type="EMBL" id="RTR23044.1"/>
    </source>
</evidence>
<gene>
    <name evidence="7" type="ORF">EJ903_05625</name>
</gene>
<dbReference type="AlphaFoldDB" id="A0A3S0HZP3"/>
<dbReference type="GO" id="GO:0006310">
    <property type="term" value="P:DNA recombination"/>
    <property type="evidence" value="ECO:0007669"/>
    <property type="project" value="UniProtKB-KW"/>
</dbReference>
<dbReference type="Proteomes" id="UP000277007">
    <property type="component" value="Unassembled WGS sequence"/>
</dbReference>
<dbReference type="SUPFAM" id="SSF56349">
    <property type="entry name" value="DNA breaking-rejoining enzymes"/>
    <property type="match status" value="1"/>
</dbReference>
<accession>A0A3S0HZP3</accession>
<keyword evidence="8" id="KW-1185">Reference proteome</keyword>
<sequence length="502" mass="55498">MLLPSFVFQRRQAFFVRLRVPAEIVSLIGKTHVSRSLGTSRVDEARLRAGERLSSIQRAFAEIRTVAATLRIKTPDDLTILLDEKVWPVDVSAEAVALMPLAVRPALQQRMQTRAQTDAPATRGEAAATAISDVNAHAARMALEEARYQRLSEAVARLETTPPVAPTGFVTPSLPPESAQPWPDFIDRFFADRPSIGERAQISHRQAFREFESLVGPKALVEVNKANVKAFADHLRDRPINRAGREHMSRASIIKMLSHLKGLFGWAMSAGLIATNPADGVQPRSETRVERAGPTRRALTTAELTTLFNSPLFTGCLSRSRRSTPGPNRFQDEPYWFWLLALLTGARTEEIAALPSTLVDVGGTLCLDFRHATKTSAGARLVPVLPALRRLGVERWAANQARRGLGMVQGPNGSDDWSKWLNRYMDAVGLDDPTIVAYSLRHNFRQQLRAADLHPEIVDKIFGHEGEAVGARYGRDLSPEEARLVVQRVKAPVDLAHVLVLP</sequence>
<comment type="caution">
    <text evidence="7">The sequence shown here is derived from an EMBL/GenBank/DDBJ whole genome shotgun (WGS) entry which is preliminary data.</text>
</comment>
<reference evidence="7 8" key="1">
    <citation type="submission" date="2018-12" db="EMBL/GenBank/DDBJ databases">
        <authorList>
            <person name="Yang Y."/>
        </authorList>
    </citation>
    <scope>NUCLEOTIDE SEQUENCE [LARGE SCALE GENOMIC DNA]</scope>
    <source>
        <strain evidence="7 8">L-25-5w-1</strain>
    </source>
</reference>
<dbReference type="InterPro" id="IPR010998">
    <property type="entry name" value="Integrase_recombinase_N"/>
</dbReference>